<name>A0A1B7KUE6_PARTM</name>
<comment type="caution">
    <text evidence="2">The sequence shown here is derived from an EMBL/GenBank/DDBJ whole genome shotgun (WGS) entry which is preliminary data.</text>
</comment>
<dbReference type="Gene3D" id="3.40.50.300">
    <property type="entry name" value="P-loop containing nucleotide triphosphate hydrolases"/>
    <property type="match status" value="1"/>
</dbReference>
<dbReference type="OrthoDB" id="9809127at2"/>
<dbReference type="RefSeq" id="WP_064550781.1">
    <property type="nucleotide sequence ID" value="NZ_LXMA01000011.1"/>
</dbReference>
<proteinExistence type="predicted"/>
<dbReference type="Proteomes" id="UP000078290">
    <property type="component" value="Unassembled WGS sequence"/>
</dbReference>
<dbReference type="Pfam" id="PF01926">
    <property type="entry name" value="MMR_HSR1"/>
    <property type="match status" value="1"/>
</dbReference>
<feature type="domain" description="G" evidence="1">
    <location>
        <begin position="11"/>
        <end position="114"/>
    </location>
</feature>
<dbReference type="AlphaFoldDB" id="A0A1B7KUE6"/>
<dbReference type="EMBL" id="LXMA01000011">
    <property type="protein sequence ID" value="OAT73668.1"/>
    <property type="molecule type" value="Genomic_DNA"/>
</dbReference>
<dbReference type="InterPro" id="IPR006073">
    <property type="entry name" value="GTP-bd"/>
</dbReference>
<sequence>MLAERSKRKRLLLIGFESIGKTTLFSRWTQFGIGEETNVKGTTYTIRSHPIRRLDGWELVDTPGLRRGDEFSKRQLKKEVAKADHVMLVVRGTHFHEELEELLSIVSAVQADVSIAVTFVDKMAERAKALLENVQRQYHFPLF</sequence>
<gene>
    <name evidence="2" type="ORF">A7K69_18575</name>
</gene>
<evidence type="ECO:0000313" key="2">
    <source>
        <dbReference type="EMBL" id="OAT73668.1"/>
    </source>
</evidence>
<accession>A0A1B7KUE6</accession>
<dbReference type="SUPFAM" id="SSF52540">
    <property type="entry name" value="P-loop containing nucleoside triphosphate hydrolases"/>
    <property type="match status" value="1"/>
</dbReference>
<organism evidence="2 3">
    <name type="scientific">Parageobacillus thermoglucosidasius</name>
    <name type="common">Geobacillus thermoglucosidasius</name>
    <dbReference type="NCBI Taxonomy" id="1426"/>
    <lineage>
        <taxon>Bacteria</taxon>
        <taxon>Bacillati</taxon>
        <taxon>Bacillota</taxon>
        <taxon>Bacilli</taxon>
        <taxon>Bacillales</taxon>
        <taxon>Anoxybacillaceae</taxon>
        <taxon>Parageobacillus</taxon>
    </lineage>
</organism>
<dbReference type="InterPro" id="IPR027417">
    <property type="entry name" value="P-loop_NTPase"/>
</dbReference>
<dbReference type="GO" id="GO:0005525">
    <property type="term" value="F:GTP binding"/>
    <property type="evidence" value="ECO:0007669"/>
    <property type="project" value="InterPro"/>
</dbReference>
<evidence type="ECO:0000313" key="3">
    <source>
        <dbReference type="Proteomes" id="UP000078290"/>
    </source>
</evidence>
<protein>
    <recommendedName>
        <fullName evidence="1">G domain-containing protein</fullName>
    </recommendedName>
</protein>
<evidence type="ECO:0000259" key="1">
    <source>
        <dbReference type="Pfam" id="PF01926"/>
    </source>
</evidence>
<reference evidence="3" key="1">
    <citation type="submission" date="2016-05" db="EMBL/GenBank/DDBJ databases">
        <authorList>
            <person name="Wang W."/>
            <person name="Zhu L."/>
        </authorList>
    </citation>
    <scope>NUCLEOTIDE SEQUENCE [LARGE SCALE GENOMIC DNA]</scope>
    <source>
        <strain evidence="3">W-2</strain>
    </source>
</reference>